<protein>
    <recommendedName>
        <fullName evidence="3">Carboxylic ester hydrolase</fullName>
        <ecNumber evidence="3">3.1.1.-</ecNumber>
    </recommendedName>
</protein>
<evidence type="ECO:0000259" key="4">
    <source>
        <dbReference type="Pfam" id="PF00135"/>
    </source>
</evidence>
<evidence type="ECO:0000256" key="2">
    <source>
        <dbReference type="ARBA" id="ARBA00022801"/>
    </source>
</evidence>
<dbReference type="EMBL" id="CP158374">
    <property type="protein sequence ID" value="XBX82401.1"/>
    <property type="molecule type" value="Genomic_DNA"/>
</dbReference>
<dbReference type="Gene3D" id="3.40.50.1820">
    <property type="entry name" value="alpha/beta hydrolase"/>
    <property type="match status" value="1"/>
</dbReference>
<proteinExistence type="inferred from homology"/>
<dbReference type="PANTHER" id="PTHR11559">
    <property type="entry name" value="CARBOXYLESTERASE"/>
    <property type="match status" value="1"/>
</dbReference>
<dbReference type="InterPro" id="IPR002018">
    <property type="entry name" value="CarbesteraseB"/>
</dbReference>
<dbReference type="InterPro" id="IPR019826">
    <property type="entry name" value="Carboxylesterase_B_AS"/>
</dbReference>
<dbReference type="InterPro" id="IPR029058">
    <property type="entry name" value="AB_hydrolase_fold"/>
</dbReference>
<evidence type="ECO:0000313" key="5">
    <source>
        <dbReference type="EMBL" id="XBX82401.1"/>
    </source>
</evidence>
<keyword evidence="2 3" id="KW-0378">Hydrolase</keyword>
<evidence type="ECO:0000256" key="3">
    <source>
        <dbReference type="RuleBase" id="RU361235"/>
    </source>
</evidence>
<dbReference type="RefSeq" id="WP_350348418.1">
    <property type="nucleotide sequence ID" value="NZ_CP158374.1"/>
</dbReference>
<dbReference type="EC" id="3.1.1.-" evidence="3"/>
<organism evidence="5">
    <name type="scientific">Agromyces sp. G08B096</name>
    <dbReference type="NCBI Taxonomy" id="3156399"/>
    <lineage>
        <taxon>Bacteria</taxon>
        <taxon>Bacillati</taxon>
        <taxon>Actinomycetota</taxon>
        <taxon>Actinomycetes</taxon>
        <taxon>Micrococcales</taxon>
        <taxon>Microbacteriaceae</taxon>
        <taxon>Agromyces</taxon>
    </lineage>
</organism>
<gene>
    <name evidence="5" type="ORF">ABIQ69_00395</name>
</gene>
<reference evidence="5" key="1">
    <citation type="submission" date="2024-05" db="EMBL/GenBank/DDBJ databases">
        <authorList>
            <person name="Yu L."/>
        </authorList>
    </citation>
    <scope>NUCLEOTIDE SEQUENCE</scope>
    <source>
        <strain evidence="5">G08B096</strain>
    </source>
</reference>
<feature type="domain" description="Carboxylesterase type B" evidence="4">
    <location>
        <begin position="43"/>
        <end position="520"/>
    </location>
</feature>
<accession>A0AAU7W7F9</accession>
<keyword evidence="3" id="KW-0732">Signal</keyword>
<comment type="similarity">
    <text evidence="1 3">Belongs to the type-B carboxylesterase/lipase family.</text>
</comment>
<feature type="signal peptide" evidence="3">
    <location>
        <begin position="1"/>
        <end position="26"/>
    </location>
</feature>
<dbReference type="Pfam" id="PF00135">
    <property type="entry name" value="COesterase"/>
    <property type="match status" value="1"/>
</dbReference>
<feature type="chain" id="PRO_5043096954" description="Carboxylic ester hydrolase" evidence="3">
    <location>
        <begin position="27"/>
        <end position="541"/>
    </location>
</feature>
<name>A0AAU7W7F9_9MICO</name>
<dbReference type="SUPFAM" id="SSF53474">
    <property type="entry name" value="alpha/beta-Hydrolases"/>
    <property type="match status" value="1"/>
</dbReference>
<dbReference type="InterPro" id="IPR050309">
    <property type="entry name" value="Type-B_Carboxylest/Lipase"/>
</dbReference>
<dbReference type="AlphaFoldDB" id="A0AAU7W7F9"/>
<evidence type="ECO:0000256" key="1">
    <source>
        <dbReference type="ARBA" id="ARBA00005964"/>
    </source>
</evidence>
<dbReference type="GO" id="GO:0016787">
    <property type="term" value="F:hydrolase activity"/>
    <property type="evidence" value="ECO:0007669"/>
    <property type="project" value="UniProtKB-KW"/>
</dbReference>
<dbReference type="PROSITE" id="PS00122">
    <property type="entry name" value="CARBOXYLESTERASE_B_1"/>
    <property type="match status" value="1"/>
</dbReference>
<sequence length="541" mass="55838">MPIAAVIGAIAVLLACWASVAQPARAQAVTVQAASTAGAAAPTLVTTSAGALEGVATATGAEFRGIPYAAPPTGELRWRPPQPVESWTGTRAADTFPPVCPQAPPSPSGSSEDCLYLNVTVPAGLADGPLPVIVWFHGGGFEIGEGADYDPAKLADAGAVVVTVDYRLGLLGFLAHPALANQPGGANGNYGLMDQQAALRWVQSEIAAFGGNPGNVAIAGQSAGGLSVLAHLASPTAKGLFHRAVIQSGAFALVQKSLADAERDGQASATALGCDDQSAECLRSVPVESLVANQPLSITPGYVDGTVLRESVGTAIATGRFNRVPIVNGVNTQEERIFTNLGLSVTKGATTVLPGPIDASNYEATIAANFGVDQKTAARIASAYPLKKYPSAAQAFSVLNSDANFSCPAIVLDAAASRYVPTFAYEFNDAAAPERFVPDTLGAPTAATHQSELQYLFDLPIAPIPGELSAEQQQLASAMREAWVQFARTGSPATDAVAWPEFELRHPRVLSLETPAPEVEPRFAADHHCGLWAGVALFGAR</sequence>